<evidence type="ECO:0000256" key="1">
    <source>
        <dbReference type="SAM" id="SignalP"/>
    </source>
</evidence>
<dbReference type="AlphaFoldDB" id="A0A1H8BT97"/>
<feature type="signal peptide" evidence="1">
    <location>
        <begin position="1"/>
        <end position="19"/>
    </location>
</feature>
<dbReference type="Proteomes" id="UP000182719">
    <property type="component" value="Unassembled WGS sequence"/>
</dbReference>
<keyword evidence="3" id="KW-1185">Reference proteome</keyword>
<dbReference type="PROSITE" id="PS51257">
    <property type="entry name" value="PROKAR_LIPOPROTEIN"/>
    <property type="match status" value="1"/>
</dbReference>
<proteinExistence type="predicted"/>
<dbReference type="RefSeq" id="WP_075010368.1">
    <property type="nucleotide sequence ID" value="NZ_FOAP01000024.1"/>
</dbReference>
<dbReference type="OrthoDB" id="5512831at2"/>
<dbReference type="EMBL" id="FOAP01000024">
    <property type="protein sequence ID" value="SEM85809.1"/>
    <property type="molecule type" value="Genomic_DNA"/>
</dbReference>
<accession>A0A1H8BT97</accession>
<evidence type="ECO:0000313" key="2">
    <source>
        <dbReference type="EMBL" id="SEM85809.1"/>
    </source>
</evidence>
<keyword evidence="1" id="KW-0732">Signal</keyword>
<evidence type="ECO:0000313" key="3">
    <source>
        <dbReference type="Proteomes" id="UP000182719"/>
    </source>
</evidence>
<protein>
    <recommendedName>
        <fullName evidence="4">Lipoprotein</fullName>
    </recommendedName>
</protein>
<organism evidence="2 3">
    <name type="scientific">Stigmatella aurantiaca</name>
    <dbReference type="NCBI Taxonomy" id="41"/>
    <lineage>
        <taxon>Bacteria</taxon>
        <taxon>Pseudomonadati</taxon>
        <taxon>Myxococcota</taxon>
        <taxon>Myxococcia</taxon>
        <taxon>Myxococcales</taxon>
        <taxon>Cystobacterineae</taxon>
        <taxon>Archangiaceae</taxon>
        <taxon>Stigmatella</taxon>
    </lineage>
</organism>
<sequence length="166" mass="17426">MNRKLLSAVLLSTSILFSAGCGDDEEETESLDAEGCAHLQKGPSAPITATAAASGAPAVNTDHKRYDISLIDVTGGKGGSVTFAVAEEGDYLFFINEDVPMSIQTINGVAIQPEELVKSSTECSDIKGRYTVDLGVGTHVLTFGPTTKTSVSLVAEHGAHEHDHEH</sequence>
<feature type="chain" id="PRO_5010253032" description="Lipoprotein" evidence="1">
    <location>
        <begin position="20"/>
        <end position="166"/>
    </location>
</feature>
<evidence type="ECO:0008006" key="4">
    <source>
        <dbReference type="Google" id="ProtNLM"/>
    </source>
</evidence>
<name>A0A1H8BT97_STIAU</name>
<gene>
    <name evidence="2" type="ORF">SAMN05444354_12485</name>
</gene>
<reference evidence="3" key="1">
    <citation type="submission" date="2016-10" db="EMBL/GenBank/DDBJ databases">
        <authorList>
            <person name="Varghese N."/>
            <person name="Submissions S."/>
        </authorList>
    </citation>
    <scope>NUCLEOTIDE SEQUENCE [LARGE SCALE GENOMIC DNA]</scope>
    <source>
        <strain evidence="3">DSM 17044</strain>
    </source>
</reference>